<comment type="similarity">
    <text evidence="1 2">Belongs to the glycosyl hydrolase 13 family.</text>
</comment>
<dbReference type="KEGG" id="micc:AUP74_00413"/>
<dbReference type="PANTHER" id="PTHR10357:SF209">
    <property type="entry name" value="PERIPLASMIC ALPHA-AMYLASE"/>
    <property type="match status" value="1"/>
</dbReference>
<evidence type="ECO:0000313" key="6">
    <source>
        <dbReference type="EMBL" id="AOS95884.1"/>
    </source>
</evidence>
<dbReference type="SUPFAM" id="SSF51445">
    <property type="entry name" value="(Trans)glycosidases"/>
    <property type="match status" value="1"/>
</dbReference>
<evidence type="ECO:0000256" key="2">
    <source>
        <dbReference type="RuleBase" id="RU003615"/>
    </source>
</evidence>
<dbReference type="GO" id="GO:0005975">
    <property type="term" value="P:carbohydrate metabolic process"/>
    <property type="evidence" value="ECO:0007669"/>
    <property type="project" value="InterPro"/>
</dbReference>
<dbReference type="Proteomes" id="UP000095672">
    <property type="component" value="Chromosome"/>
</dbReference>
<dbReference type="PATRIC" id="fig|1769779.3.peg.415"/>
<keyword evidence="3 6" id="KW-0326">Glycosidase</keyword>
<dbReference type="Gene3D" id="3.20.20.80">
    <property type="entry name" value="Glycosidases"/>
    <property type="match status" value="1"/>
</dbReference>
<dbReference type="PRINTS" id="PR00110">
    <property type="entry name" value="ALPHAAMYLASE"/>
</dbReference>
<gene>
    <name evidence="6" type="primary">malS</name>
    <name evidence="6" type="ORF">AUP74_00413</name>
</gene>
<keyword evidence="7" id="KW-1185">Reference proteome</keyword>
<dbReference type="EMBL" id="CP014143">
    <property type="protein sequence ID" value="AOS95884.1"/>
    <property type="molecule type" value="Genomic_DNA"/>
</dbReference>
<keyword evidence="4" id="KW-0732">Signal</keyword>
<accession>A0A1C9W442</accession>
<keyword evidence="3 6" id="KW-0378">Hydrolase</keyword>
<name>A0A1C9W442_9GAMM</name>
<feature type="signal peptide" evidence="4">
    <location>
        <begin position="1"/>
        <end position="23"/>
    </location>
</feature>
<feature type="chain" id="PRO_5008895365" description="Alpha-amylase" evidence="4">
    <location>
        <begin position="24"/>
        <end position="556"/>
    </location>
</feature>
<dbReference type="InterPro" id="IPR006047">
    <property type="entry name" value="GH13_cat_dom"/>
</dbReference>
<dbReference type="PANTHER" id="PTHR10357">
    <property type="entry name" value="ALPHA-AMYLASE FAMILY MEMBER"/>
    <property type="match status" value="1"/>
</dbReference>
<dbReference type="InterPro" id="IPR006046">
    <property type="entry name" value="Alpha_amylase"/>
</dbReference>
<dbReference type="Pfam" id="PF00128">
    <property type="entry name" value="Alpha-amylase"/>
    <property type="match status" value="1"/>
</dbReference>
<dbReference type="EC" id="3.2.1.1" evidence="3"/>
<dbReference type="RefSeq" id="WP_069946101.1">
    <property type="nucleotide sequence ID" value="NZ_CP014143.1"/>
</dbReference>
<dbReference type="GO" id="GO:0004556">
    <property type="term" value="F:alpha-amylase activity"/>
    <property type="evidence" value="ECO:0007669"/>
    <property type="project" value="UniProtKB-UniRule"/>
</dbReference>
<dbReference type="SMART" id="SM00642">
    <property type="entry name" value="Aamy"/>
    <property type="match status" value="1"/>
</dbReference>
<dbReference type="AlphaFoldDB" id="A0A1C9W442"/>
<dbReference type="SMR" id="A0A1C9W442"/>
<evidence type="ECO:0000256" key="4">
    <source>
        <dbReference type="SAM" id="SignalP"/>
    </source>
</evidence>
<protein>
    <recommendedName>
        <fullName evidence="3">Alpha-amylase</fullName>
        <ecNumber evidence="3">3.2.1.1</ecNumber>
    </recommendedName>
</protein>
<keyword evidence="3" id="KW-0119">Carbohydrate metabolism</keyword>
<organism evidence="6 7">
    <name type="scientific">Microbulbifer aggregans</name>
    <dbReference type="NCBI Taxonomy" id="1769779"/>
    <lineage>
        <taxon>Bacteria</taxon>
        <taxon>Pseudomonadati</taxon>
        <taxon>Pseudomonadota</taxon>
        <taxon>Gammaproteobacteria</taxon>
        <taxon>Cellvibrionales</taxon>
        <taxon>Microbulbiferaceae</taxon>
        <taxon>Microbulbifer</taxon>
    </lineage>
</organism>
<dbReference type="STRING" id="1769779.AUP74_00413"/>
<evidence type="ECO:0000313" key="7">
    <source>
        <dbReference type="Proteomes" id="UP000095672"/>
    </source>
</evidence>
<dbReference type="GO" id="GO:0043169">
    <property type="term" value="F:cation binding"/>
    <property type="evidence" value="ECO:0007669"/>
    <property type="project" value="InterPro"/>
</dbReference>
<dbReference type="InterPro" id="IPR017853">
    <property type="entry name" value="GH"/>
</dbReference>
<proteinExistence type="inferred from homology"/>
<reference evidence="7" key="1">
    <citation type="submission" date="2016-01" db="EMBL/GenBank/DDBJ databases">
        <title>Complete genome sequence of Microbulbifer sp. CCB-MM1, a halophile isolated from Matang Mangrove Forest, Perak.</title>
        <authorList>
            <person name="Moh T.H."/>
            <person name="Dinesh B."/>
            <person name="Lau N.-S."/>
            <person name="Go F."/>
            <person name="Alexander Chong S.-C."/>
        </authorList>
    </citation>
    <scope>NUCLEOTIDE SEQUENCE [LARGE SCALE GENOMIC DNA]</scope>
    <source>
        <strain evidence="7">CCB-MM1</strain>
    </source>
</reference>
<sequence precursor="true">MRKLTSLCAGLLLAASQSLPAVSAESKAETSAFWRNATVYFMLPDRFANGNPDNDLSYGRKGDAAPLRGFMGGDLRGVIEKIEAGYFNDLGVDALWMSPVYEQIHGATDEGTGRTYAFHGYWPKDWTTVDRNFGTEAELAELIEKARSRGIRVLLDVVINHTGPVTEQDPLAPQSWVRPDPVCDWTGFAGTVSCTLVDNLPDILTESEEPVELPQQLREKWQREGRLEQELAELDAFFERTGYPRAPKYYLVKWATDWVREYGVDGFRVDTTKHVEPEVWAVLKKEASLALTEWKAKNPQEKLDDREFFMVGEVYGFGANDFGVTRGRNYDFGDRQVDFFDFGFDSMINFDFSQRAGDDWESLFSTYSENLNDGPLDGVGVLNYLTSHDDMNSFDRERKRAHEAATKLMLAPGAVQIYYGDELARPLNADQAEGDAQLRSPMNWGDLEKEGTRDLLEHWQKLGQFRQMHPAVGAGEHRMIAKTPYTFTRNLKGESAVLIALDAPKGPKSVAVNGVFADGVRLKDHYSGQAVTVDGGSVQLNSPFEIVLLAPEKERG</sequence>
<dbReference type="OrthoDB" id="9805159at2"/>
<evidence type="ECO:0000256" key="1">
    <source>
        <dbReference type="ARBA" id="ARBA00008061"/>
    </source>
</evidence>
<evidence type="ECO:0000259" key="5">
    <source>
        <dbReference type="SMART" id="SM00642"/>
    </source>
</evidence>
<feature type="domain" description="Glycosyl hydrolase family 13 catalytic" evidence="5">
    <location>
        <begin position="41"/>
        <end position="466"/>
    </location>
</feature>
<evidence type="ECO:0000256" key="3">
    <source>
        <dbReference type="RuleBase" id="RU361134"/>
    </source>
</evidence>
<comment type="catalytic activity">
    <reaction evidence="3">
        <text>Endohydrolysis of (1-&gt;4)-alpha-D-glucosidic linkages in polysaccharides containing three or more (1-&gt;4)-alpha-linked D-glucose units.</text>
        <dbReference type="EC" id="3.2.1.1"/>
    </reaction>
</comment>